<evidence type="ECO:0000256" key="1">
    <source>
        <dbReference type="ARBA" id="ARBA00009477"/>
    </source>
</evidence>
<evidence type="ECO:0000256" key="2">
    <source>
        <dbReference type="SAM" id="MobiDB-lite"/>
    </source>
</evidence>
<evidence type="ECO:0000259" key="3">
    <source>
        <dbReference type="Pfam" id="PF25954"/>
    </source>
</evidence>
<dbReference type="EMBL" id="NRRV01000026">
    <property type="protein sequence ID" value="MBK1631478.1"/>
    <property type="molecule type" value="Genomic_DNA"/>
</dbReference>
<proteinExistence type="inferred from homology"/>
<dbReference type="InterPro" id="IPR006143">
    <property type="entry name" value="RND_pump_MFP"/>
</dbReference>
<dbReference type="Proteomes" id="UP000748752">
    <property type="component" value="Unassembled WGS sequence"/>
</dbReference>
<dbReference type="SUPFAM" id="SSF111369">
    <property type="entry name" value="HlyD-like secretion proteins"/>
    <property type="match status" value="1"/>
</dbReference>
<dbReference type="Gene3D" id="1.10.287.470">
    <property type="entry name" value="Helix hairpin bin"/>
    <property type="match status" value="1"/>
</dbReference>
<organism evidence="5 6">
    <name type="scientific">Thiohalocapsa halophila</name>
    <dbReference type="NCBI Taxonomy" id="69359"/>
    <lineage>
        <taxon>Bacteria</taxon>
        <taxon>Pseudomonadati</taxon>
        <taxon>Pseudomonadota</taxon>
        <taxon>Gammaproteobacteria</taxon>
        <taxon>Chromatiales</taxon>
        <taxon>Chromatiaceae</taxon>
        <taxon>Thiohalocapsa</taxon>
    </lineage>
</organism>
<evidence type="ECO:0008006" key="7">
    <source>
        <dbReference type="Google" id="ProtNLM"/>
    </source>
</evidence>
<dbReference type="InterPro" id="IPR058647">
    <property type="entry name" value="BSH_CzcB-like"/>
</dbReference>
<dbReference type="Pfam" id="PF25954">
    <property type="entry name" value="Beta-barrel_RND_2"/>
    <property type="match status" value="1"/>
</dbReference>
<accession>A0ABS1CI06</accession>
<sequence length="394" mass="42096">MGNLTLLHALVMITTRSRPAAPAWITTALLGLGAALVSAAAAEPAPVTLAEVKRQVLREQAVLSGTTIARRRAALSPKVDGLVTELFVDAGSLVDADDPILTLDDRLEAHNVEAAAARVQEAAADHQDAIRIRDELLRLKEGRHASETDIRSAEARVDMTAAALAAERAALARAEEIQRRHRLRAPFAGMIVTRHLEVGEWAKRDEAAVELVALDVLRIRATLPQTDFARVTRGAGATVQFDALPERRFRGEVFARVASGDARSRTFPILIDLPNPDRLLAPGMSARVRVDLAGGEAEVLSVPRDAIVAKAGGTREVWRVQEEDGILKAYPIEVETGRAGGDRLEITAGELADGDRVVLLGNESLQPGQTVAPQPSAPQPSAPRPDAAETVALD</sequence>
<comment type="caution">
    <text evidence="5">The sequence shown here is derived from an EMBL/GenBank/DDBJ whole genome shotgun (WGS) entry which is preliminary data.</text>
</comment>
<dbReference type="Gene3D" id="2.40.30.170">
    <property type="match status" value="1"/>
</dbReference>
<gene>
    <name evidence="5" type="ORF">CKO31_12140</name>
</gene>
<keyword evidence="6" id="KW-1185">Reference proteome</keyword>
<dbReference type="InterPro" id="IPR058792">
    <property type="entry name" value="Beta-barrel_RND_2"/>
</dbReference>
<evidence type="ECO:0000313" key="6">
    <source>
        <dbReference type="Proteomes" id="UP000748752"/>
    </source>
</evidence>
<reference evidence="5 6" key="1">
    <citation type="journal article" date="2020" name="Microorganisms">
        <title>Osmotic Adaptation and Compatible Solute Biosynthesis of Phototrophic Bacteria as Revealed from Genome Analyses.</title>
        <authorList>
            <person name="Imhoff J.F."/>
            <person name="Rahn T."/>
            <person name="Kunzel S."/>
            <person name="Keller A."/>
            <person name="Neulinger S.C."/>
        </authorList>
    </citation>
    <scope>NUCLEOTIDE SEQUENCE [LARGE SCALE GENOMIC DNA]</scope>
    <source>
        <strain evidence="5 6">DSM 6210</strain>
    </source>
</reference>
<evidence type="ECO:0000259" key="4">
    <source>
        <dbReference type="Pfam" id="PF25973"/>
    </source>
</evidence>
<feature type="domain" description="CusB-like beta-barrel" evidence="3">
    <location>
        <begin position="219"/>
        <end position="291"/>
    </location>
</feature>
<evidence type="ECO:0000313" key="5">
    <source>
        <dbReference type="EMBL" id="MBK1631478.1"/>
    </source>
</evidence>
<protein>
    <recommendedName>
        <fullName evidence="7">Efflux RND transporter periplasmic adaptor subunit</fullName>
    </recommendedName>
</protein>
<name>A0ABS1CI06_9GAMM</name>
<dbReference type="Gene3D" id="2.40.420.20">
    <property type="match status" value="1"/>
</dbReference>
<dbReference type="PANTHER" id="PTHR30469:SF15">
    <property type="entry name" value="HLYD FAMILY OF SECRETION PROTEINS"/>
    <property type="match status" value="1"/>
</dbReference>
<comment type="similarity">
    <text evidence="1">Belongs to the membrane fusion protein (MFP) (TC 8.A.1) family.</text>
</comment>
<dbReference type="PANTHER" id="PTHR30469">
    <property type="entry name" value="MULTIDRUG RESISTANCE PROTEIN MDTA"/>
    <property type="match status" value="1"/>
</dbReference>
<feature type="region of interest" description="Disordered" evidence="2">
    <location>
        <begin position="362"/>
        <end position="394"/>
    </location>
</feature>
<dbReference type="NCBIfam" id="TIGR01730">
    <property type="entry name" value="RND_mfp"/>
    <property type="match status" value="1"/>
</dbReference>
<dbReference type="Pfam" id="PF25973">
    <property type="entry name" value="BSH_CzcB"/>
    <property type="match status" value="1"/>
</dbReference>
<feature type="domain" description="CzcB-like barrel-sandwich hybrid" evidence="4">
    <location>
        <begin position="73"/>
        <end position="210"/>
    </location>
</feature>
<dbReference type="Gene3D" id="2.40.50.100">
    <property type="match status" value="1"/>
</dbReference>